<proteinExistence type="predicted"/>
<sequence>MVLHGWHRGEQSMQAKLQFARAMEASMGYTWVEDCMPPEHRIFHSQKLAFVPVTTLDGEGRPWGSILSNMGQLGFIASPKETVLIVDAVLNEGDPIADNIMHGAKLVAGLGIELTTRRRNKFAGHIHAADSAEKALKLTLDVDEAIGNCPKYINVRTLDPYPTTAPIIAASFPQFTKDDTIPPHLVDFIHSSDTVFLGTSYVAAPGDAMRNPSHLGMNHRGGKPGFIRVMDGRTVVVPDYSGNRMMQSLGNIDATPLASLTFVDWVNGHILYITGEAENHVGPDARAIMPRAKALTAVSITGYVYVENALPLRQRPHIEVTRSPYSPPVMFLASETAGAQNSLDDVTASLTQITLHAPNIATFAFKTSQPVTIRPGQHAILDLTSLVGEGSYQHMAHEGQEATLNDDGVRTWTVSSAHASATQEFSLTMKEKPGGAITGKLFTIARALSARRPELMADTTPLGITLGLVGVGGTFVLPKEPRKLLLVAGGIGATPFLSMLRAVTSADADGSEGWDVILVVSAREPQVFAELVRDALGPRALRLSLHVHIFSSAPMPASCTSIADMHQGRPDAQFFQTIEDVGSRDVFVCGPLPFEDMVLGALRGKGASLSRENFAY</sequence>
<dbReference type="Gene3D" id="2.30.110.10">
    <property type="entry name" value="Electron Transport, Fmn-binding Protein, Chain A"/>
    <property type="match status" value="1"/>
</dbReference>
<name>A0A165YVW5_9AGAM</name>
<dbReference type="InterPro" id="IPR012349">
    <property type="entry name" value="Split_barrel_FMN-bd"/>
</dbReference>
<keyword evidence="3" id="KW-1185">Reference proteome</keyword>
<evidence type="ECO:0000313" key="2">
    <source>
        <dbReference type="EMBL" id="KZP09971.1"/>
    </source>
</evidence>
<dbReference type="InterPro" id="IPR001433">
    <property type="entry name" value="OxRdtase_FAD/NAD-bd"/>
</dbReference>
<dbReference type="InterPro" id="IPR039261">
    <property type="entry name" value="FNR_nucleotide-bd"/>
</dbReference>
<evidence type="ECO:0000313" key="3">
    <source>
        <dbReference type="Proteomes" id="UP000076532"/>
    </source>
</evidence>
<reference evidence="2 3" key="1">
    <citation type="journal article" date="2016" name="Mol. Biol. Evol.">
        <title>Comparative Genomics of Early-Diverging Mushroom-Forming Fungi Provides Insights into the Origins of Lignocellulose Decay Capabilities.</title>
        <authorList>
            <person name="Nagy L.G."/>
            <person name="Riley R."/>
            <person name="Tritt A."/>
            <person name="Adam C."/>
            <person name="Daum C."/>
            <person name="Floudas D."/>
            <person name="Sun H."/>
            <person name="Yadav J.S."/>
            <person name="Pangilinan J."/>
            <person name="Larsson K.H."/>
            <person name="Matsuura K."/>
            <person name="Barry K."/>
            <person name="Labutti K."/>
            <person name="Kuo R."/>
            <person name="Ohm R.A."/>
            <person name="Bhattacharya S.S."/>
            <person name="Shirouzu T."/>
            <person name="Yoshinaga Y."/>
            <person name="Martin F.M."/>
            <person name="Grigoriev I.V."/>
            <person name="Hibbett D.S."/>
        </authorList>
    </citation>
    <scope>NUCLEOTIDE SEQUENCE [LARGE SCALE GENOMIC DNA]</scope>
    <source>
        <strain evidence="2 3">CBS 109695</strain>
    </source>
</reference>
<dbReference type="Gene3D" id="2.40.30.10">
    <property type="entry name" value="Translation factors"/>
    <property type="match status" value="1"/>
</dbReference>
<dbReference type="PANTHER" id="PTHR42815">
    <property type="entry name" value="FAD-BINDING, PUTATIVE (AFU_ORTHOLOGUE AFUA_6G07600)-RELATED"/>
    <property type="match status" value="1"/>
</dbReference>
<dbReference type="PANTHER" id="PTHR42815:SF2">
    <property type="entry name" value="FAD-BINDING, PUTATIVE (AFU_ORTHOLOGUE AFUA_6G07600)-RELATED"/>
    <property type="match status" value="1"/>
</dbReference>
<accession>A0A165YVW5</accession>
<protein>
    <recommendedName>
        <fullName evidence="1">Oxidoreductase FAD/NAD(P)-binding domain-containing protein</fullName>
    </recommendedName>
</protein>
<feature type="domain" description="Oxidoreductase FAD/NAD(P)-binding" evidence="1">
    <location>
        <begin position="486"/>
        <end position="598"/>
    </location>
</feature>
<dbReference type="OrthoDB" id="436496at2759"/>
<dbReference type="Gene3D" id="3.40.50.80">
    <property type="entry name" value="Nucleotide-binding domain of ferredoxin-NADP reductase (FNR) module"/>
    <property type="match status" value="1"/>
</dbReference>
<dbReference type="GO" id="GO:0016491">
    <property type="term" value="F:oxidoreductase activity"/>
    <property type="evidence" value="ECO:0007669"/>
    <property type="project" value="InterPro"/>
</dbReference>
<dbReference type="AlphaFoldDB" id="A0A165YVW5"/>
<dbReference type="SUPFAM" id="SSF63380">
    <property type="entry name" value="Riboflavin synthase domain-like"/>
    <property type="match status" value="1"/>
</dbReference>
<gene>
    <name evidence="2" type="ORF">FIBSPDRAFT_227301</name>
</gene>
<dbReference type="STRING" id="436010.A0A165YVW5"/>
<dbReference type="Proteomes" id="UP000076532">
    <property type="component" value="Unassembled WGS sequence"/>
</dbReference>
<dbReference type="InterPro" id="IPR017938">
    <property type="entry name" value="Riboflavin_synthase-like_b-brl"/>
</dbReference>
<dbReference type="SUPFAM" id="SSF50475">
    <property type="entry name" value="FMN-binding split barrel"/>
    <property type="match status" value="1"/>
</dbReference>
<dbReference type="Pfam" id="PF00175">
    <property type="entry name" value="NAD_binding_1"/>
    <property type="match status" value="1"/>
</dbReference>
<organism evidence="2 3">
    <name type="scientific">Athelia psychrophila</name>
    <dbReference type="NCBI Taxonomy" id="1759441"/>
    <lineage>
        <taxon>Eukaryota</taxon>
        <taxon>Fungi</taxon>
        <taxon>Dikarya</taxon>
        <taxon>Basidiomycota</taxon>
        <taxon>Agaricomycotina</taxon>
        <taxon>Agaricomycetes</taxon>
        <taxon>Agaricomycetidae</taxon>
        <taxon>Atheliales</taxon>
        <taxon>Atheliaceae</taxon>
        <taxon>Athelia</taxon>
    </lineage>
</organism>
<evidence type="ECO:0000259" key="1">
    <source>
        <dbReference type="Pfam" id="PF00175"/>
    </source>
</evidence>
<dbReference type="SUPFAM" id="SSF52343">
    <property type="entry name" value="Ferredoxin reductase-like, C-terminal NADP-linked domain"/>
    <property type="match status" value="1"/>
</dbReference>
<dbReference type="EMBL" id="KV417689">
    <property type="protein sequence ID" value="KZP09971.1"/>
    <property type="molecule type" value="Genomic_DNA"/>
</dbReference>